<organism evidence="5 6">
    <name type="scientific">Caenorhabditis briggsae</name>
    <dbReference type="NCBI Taxonomy" id="6238"/>
    <lineage>
        <taxon>Eukaryota</taxon>
        <taxon>Metazoa</taxon>
        <taxon>Ecdysozoa</taxon>
        <taxon>Nematoda</taxon>
        <taxon>Chromadorea</taxon>
        <taxon>Rhabditida</taxon>
        <taxon>Rhabditina</taxon>
        <taxon>Rhabditomorpha</taxon>
        <taxon>Rhabditoidea</taxon>
        <taxon>Rhabditidae</taxon>
        <taxon>Peloderinae</taxon>
        <taxon>Caenorhabditis</taxon>
    </lineage>
</organism>
<dbReference type="SUPFAM" id="SSF51197">
    <property type="entry name" value="Clavaminate synthase-like"/>
    <property type="match status" value="1"/>
</dbReference>
<proteinExistence type="inferred from homology"/>
<dbReference type="Pfam" id="PF02373">
    <property type="entry name" value="JmjC"/>
    <property type="match status" value="1"/>
</dbReference>
<feature type="domain" description="JmjC" evidence="4">
    <location>
        <begin position="58"/>
        <end position="117"/>
    </location>
</feature>
<dbReference type="InterPro" id="IPR003347">
    <property type="entry name" value="JmjC_dom"/>
</dbReference>
<dbReference type="Gene3D" id="2.60.120.650">
    <property type="entry name" value="Cupin"/>
    <property type="match status" value="1"/>
</dbReference>
<evidence type="ECO:0000256" key="3">
    <source>
        <dbReference type="ARBA" id="ARBA00034483"/>
    </source>
</evidence>
<name>A0AAE9DFH5_CAEBR</name>
<sequence>MIQQKLEEFVAETERKFVDSGRASNQKAEAELWCNTVSYDLHCFHKLTMLNERETTAETDDSERARNMKEHEKELNDIKEAKIPLIEFEQKEDESIYVNTVTFHWVQGYCTNVSWNVGPANFNQFATSLISAAHNVDSKHECHIPITKVIWNAANKNVYERSIDVKMYAMAHATTTLKQKNLQATPAVSERSELYDEVMKKLVARSEAYTSNGMVRFACEEPQCTYADENQRGDGIDGRMTVQVNYNY</sequence>
<dbReference type="EMBL" id="CP090893">
    <property type="protein sequence ID" value="ULU02407.1"/>
    <property type="molecule type" value="Genomic_DNA"/>
</dbReference>
<evidence type="ECO:0000256" key="2">
    <source>
        <dbReference type="ARBA" id="ARBA00023242"/>
    </source>
</evidence>
<evidence type="ECO:0000259" key="4">
    <source>
        <dbReference type="Pfam" id="PF02373"/>
    </source>
</evidence>
<comment type="similarity">
    <text evidence="3">Belongs to the UTX family.</text>
</comment>
<comment type="subcellular location">
    <subcellularLocation>
        <location evidence="1">Nucleus</location>
    </subcellularLocation>
</comment>
<gene>
    <name evidence="5" type="ORF">L3Y34_002177</name>
</gene>
<dbReference type="InterPro" id="IPR051630">
    <property type="entry name" value="Corepressor-Demethylase"/>
</dbReference>
<dbReference type="Proteomes" id="UP000827892">
    <property type="component" value="Chromosome III"/>
</dbReference>
<evidence type="ECO:0000256" key="1">
    <source>
        <dbReference type="ARBA" id="ARBA00004123"/>
    </source>
</evidence>
<reference evidence="5 6" key="1">
    <citation type="submission" date="2022-05" db="EMBL/GenBank/DDBJ databases">
        <title>Chromosome-level reference genomes for two strains of Caenorhabditis briggsae: an improved platform for comparative genomics.</title>
        <authorList>
            <person name="Stevens L."/>
            <person name="Andersen E.C."/>
        </authorList>
    </citation>
    <scope>NUCLEOTIDE SEQUENCE [LARGE SCALE GENOMIC DNA]</scope>
    <source>
        <strain evidence="5">QX1410_ONT</strain>
        <tissue evidence="5">Whole-organism</tissue>
    </source>
</reference>
<dbReference type="GO" id="GO:0005634">
    <property type="term" value="C:nucleus"/>
    <property type="evidence" value="ECO:0007669"/>
    <property type="project" value="UniProtKB-SubCell"/>
</dbReference>
<keyword evidence="2" id="KW-0539">Nucleus</keyword>
<dbReference type="PANTHER" id="PTHR14017">
    <property type="entry name" value="LYSINE-SPECIFIC DEMETHYLASE"/>
    <property type="match status" value="1"/>
</dbReference>
<dbReference type="AlphaFoldDB" id="A0AAE9DFH5"/>
<evidence type="ECO:0000313" key="6">
    <source>
        <dbReference type="Proteomes" id="UP000827892"/>
    </source>
</evidence>
<evidence type="ECO:0000313" key="5">
    <source>
        <dbReference type="EMBL" id="ULU02407.1"/>
    </source>
</evidence>
<protein>
    <recommendedName>
        <fullName evidence="4">JmjC domain-containing protein</fullName>
    </recommendedName>
</protein>
<dbReference type="PANTHER" id="PTHR14017:SF29">
    <property type="entry name" value="LYSINE-SPECIFIC DEMETHYLASE JMJD-3.1"/>
    <property type="match status" value="1"/>
</dbReference>
<accession>A0AAE9DFH5</accession>